<dbReference type="SUPFAM" id="SSF51658">
    <property type="entry name" value="Xylose isomerase-like"/>
    <property type="match status" value="1"/>
</dbReference>
<feature type="region of interest" description="Disordered" evidence="2">
    <location>
        <begin position="290"/>
        <end position="314"/>
    </location>
</feature>
<comment type="caution">
    <text evidence="4">The sequence shown here is derived from an EMBL/GenBank/DDBJ whole genome shotgun (WGS) entry which is preliminary data.</text>
</comment>
<evidence type="ECO:0000256" key="1">
    <source>
        <dbReference type="ARBA" id="ARBA00023277"/>
    </source>
</evidence>
<dbReference type="InterPro" id="IPR036237">
    <property type="entry name" value="Xyl_isomerase-like_sf"/>
</dbReference>
<dbReference type="InterPro" id="IPR050312">
    <property type="entry name" value="IolE/XylAMocC-like"/>
</dbReference>
<dbReference type="Proteomes" id="UP001501736">
    <property type="component" value="Unassembled WGS sequence"/>
</dbReference>
<dbReference type="InterPro" id="IPR013022">
    <property type="entry name" value="Xyl_isomerase-like_TIM-brl"/>
</dbReference>
<evidence type="ECO:0000259" key="3">
    <source>
        <dbReference type="Pfam" id="PF01261"/>
    </source>
</evidence>
<feature type="compositionally biased region" description="Polar residues" evidence="2">
    <location>
        <begin position="303"/>
        <end position="314"/>
    </location>
</feature>
<evidence type="ECO:0000313" key="5">
    <source>
        <dbReference type="Proteomes" id="UP001501736"/>
    </source>
</evidence>
<evidence type="ECO:0000256" key="2">
    <source>
        <dbReference type="SAM" id="MobiDB-lite"/>
    </source>
</evidence>
<reference evidence="5" key="1">
    <citation type="journal article" date="2019" name="Int. J. Syst. Evol. Microbiol.">
        <title>The Global Catalogue of Microorganisms (GCM) 10K type strain sequencing project: providing services to taxonomists for standard genome sequencing and annotation.</title>
        <authorList>
            <consortium name="The Broad Institute Genomics Platform"/>
            <consortium name="The Broad Institute Genome Sequencing Center for Infectious Disease"/>
            <person name="Wu L."/>
            <person name="Ma J."/>
        </authorList>
    </citation>
    <scope>NUCLEOTIDE SEQUENCE [LARGE SCALE GENOMIC DNA]</scope>
    <source>
        <strain evidence="5">JCM 11483</strain>
    </source>
</reference>
<keyword evidence="1" id="KW-0119">Carbohydrate metabolism</keyword>
<evidence type="ECO:0000313" key="4">
    <source>
        <dbReference type="EMBL" id="GAA3286402.1"/>
    </source>
</evidence>
<protein>
    <recommendedName>
        <fullName evidence="3">Xylose isomerase-like TIM barrel domain-containing protein</fullName>
    </recommendedName>
</protein>
<name>A0ABP6RH77_9MICC</name>
<proteinExistence type="predicted"/>
<dbReference type="PANTHER" id="PTHR12110">
    <property type="entry name" value="HYDROXYPYRUVATE ISOMERASE"/>
    <property type="match status" value="1"/>
</dbReference>
<dbReference type="Gene3D" id="3.20.20.150">
    <property type="entry name" value="Divalent-metal-dependent TIM barrel enzymes"/>
    <property type="match status" value="1"/>
</dbReference>
<gene>
    <name evidence="4" type="ORF">GCM10020260_21090</name>
</gene>
<dbReference type="EMBL" id="BAAAYG010000009">
    <property type="protein sequence ID" value="GAA3286402.1"/>
    <property type="molecule type" value="Genomic_DNA"/>
</dbReference>
<sequence>MPEPRTPAEQQGQQEALRNRVGISTISFRQRELDEALEVIAGLGAVDVDLGAIPAVVDHIPVPYAGEPATVAGTLAGHGLHAGAVNADLGDFNDPALSAADLAEVARPLIRLAAASGGALIVPAGRASWEPFVDVEEDLACLVANLERLAALCAEQDVRLLVEVLHHRRFVHSVERAQAVLDALGQETAGLLFDVSHIVASAEDPVAWLRRCAARVERVHLRDAVPGDLNLGIGRGQVDFPGVIGALEDTGYSGGYILELETHDVAEADREADAADARRRILAILAEHASPDSRDAASGTVGGTTPASVQEGSL</sequence>
<accession>A0ABP6RH77</accession>
<dbReference type="Pfam" id="PF01261">
    <property type="entry name" value="AP_endonuc_2"/>
    <property type="match status" value="1"/>
</dbReference>
<feature type="domain" description="Xylose isomerase-like TIM barrel" evidence="3">
    <location>
        <begin position="60"/>
        <end position="279"/>
    </location>
</feature>
<organism evidence="4 5">
    <name type="scientific">Nesterenkonia halobia</name>
    <dbReference type="NCBI Taxonomy" id="37922"/>
    <lineage>
        <taxon>Bacteria</taxon>
        <taxon>Bacillati</taxon>
        <taxon>Actinomycetota</taxon>
        <taxon>Actinomycetes</taxon>
        <taxon>Micrococcales</taxon>
        <taxon>Micrococcaceae</taxon>
        <taxon>Nesterenkonia</taxon>
    </lineage>
</organism>
<dbReference type="RefSeq" id="WP_344721115.1">
    <property type="nucleotide sequence ID" value="NZ_BAAAYG010000009.1"/>
</dbReference>
<keyword evidence="5" id="KW-1185">Reference proteome</keyword>